<evidence type="ECO:0000256" key="1">
    <source>
        <dbReference type="ARBA" id="ARBA00001478"/>
    </source>
</evidence>
<dbReference type="Proteomes" id="UP001255246">
    <property type="component" value="Unassembled WGS sequence"/>
</dbReference>
<dbReference type="PANTHER" id="PTHR45825:SF11">
    <property type="entry name" value="ALPHA AMYLASE DOMAIN-CONTAINING PROTEIN"/>
    <property type="match status" value="1"/>
</dbReference>
<organism evidence="7 8">
    <name type="scientific">Croceitalea rosinachiae</name>
    <dbReference type="NCBI Taxonomy" id="3075596"/>
    <lineage>
        <taxon>Bacteria</taxon>
        <taxon>Pseudomonadati</taxon>
        <taxon>Bacteroidota</taxon>
        <taxon>Flavobacteriia</taxon>
        <taxon>Flavobacteriales</taxon>
        <taxon>Flavobacteriaceae</taxon>
        <taxon>Croceitalea</taxon>
    </lineage>
</organism>
<sequence>MNNFLFAAAENDAIANCKAGGMGDVVRDVPRQIAEKGDKVNVIVPSYGRLHQKGKFITTLSFELRGFEYTAELYEVEPKKILKNIYHYVIHHPEIEAGGIAHIYHDDPEEPFFTDAIKYFIFCTAVAEAVKQNAFGKLDIIHLHDWHSSLLLFLREYHLDYEILKKIRFVYSIHNLAIQGIRPFNDNYSSVKNWFPNVRYDEERLLDYRYPDCINLMAVGIRFADAVHTVSPSYKEDVMKPSSPPEFIGGEGLEKDLQLANEENRLFGILNGCNYKNINAEEKGHIYRNTVKALFRWLQEESKKYKADFLAHTGEKIMKYVGNRPKFIVSSVARLTEQKFYFFKRSPEAFVEILKKLEKVDGIFMLLGTGAPEYEDLFREMSYNHKNFIFTNGQSESLIDSMYLESDLYFMPSLFEPCGISQMLSMRNGNPCLVHHTGGLIDTVKHMKTGFGFDGDTYDKKIENMLSTFDVALDIFANDKSTWKKIQTSAKRVRFTWEKSVDKYYEVLYKV</sequence>
<feature type="domain" description="Starch synthase catalytic" evidence="6">
    <location>
        <begin position="4"/>
        <end position="258"/>
    </location>
</feature>
<dbReference type="Pfam" id="PF00534">
    <property type="entry name" value="Glycos_transf_1"/>
    <property type="match status" value="1"/>
</dbReference>
<comment type="caution">
    <text evidence="7">The sequence shown here is derived from an EMBL/GenBank/DDBJ whole genome shotgun (WGS) entry which is preliminary data.</text>
</comment>
<evidence type="ECO:0000256" key="2">
    <source>
        <dbReference type="ARBA" id="ARBA00012588"/>
    </source>
</evidence>
<accession>A0ABU3AFS2</accession>
<dbReference type="Gene3D" id="3.40.50.2000">
    <property type="entry name" value="Glycogen Phosphorylase B"/>
    <property type="match status" value="2"/>
</dbReference>
<dbReference type="Pfam" id="PF08323">
    <property type="entry name" value="Glyco_transf_5"/>
    <property type="match status" value="1"/>
</dbReference>
<keyword evidence="8" id="KW-1185">Reference proteome</keyword>
<gene>
    <name evidence="7" type="ORF">RM706_13025</name>
</gene>
<evidence type="ECO:0000259" key="5">
    <source>
        <dbReference type="Pfam" id="PF00534"/>
    </source>
</evidence>
<keyword evidence="3" id="KW-0328">Glycosyltransferase</keyword>
<dbReference type="EC" id="2.4.1.21" evidence="2"/>
<dbReference type="PANTHER" id="PTHR45825">
    <property type="entry name" value="GRANULE-BOUND STARCH SYNTHASE 1, CHLOROPLASTIC/AMYLOPLASTIC"/>
    <property type="match status" value="1"/>
</dbReference>
<feature type="domain" description="Glycosyl transferase family 1" evidence="5">
    <location>
        <begin position="325"/>
        <end position="456"/>
    </location>
</feature>
<comment type="catalytic activity">
    <reaction evidence="1">
        <text>[(1-&gt;4)-alpha-D-glucosyl](n) + ADP-alpha-D-glucose = [(1-&gt;4)-alpha-D-glucosyl](n+1) + ADP + H(+)</text>
        <dbReference type="Rhea" id="RHEA:18189"/>
        <dbReference type="Rhea" id="RHEA-COMP:9584"/>
        <dbReference type="Rhea" id="RHEA-COMP:9587"/>
        <dbReference type="ChEBI" id="CHEBI:15378"/>
        <dbReference type="ChEBI" id="CHEBI:15444"/>
        <dbReference type="ChEBI" id="CHEBI:57498"/>
        <dbReference type="ChEBI" id="CHEBI:456216"/>
        <dbReference type="EC" id="2.4.1.21"/>
    </reaction>
</comment>
<proteinExistence type="predicted"/>
<evidence type="ECO:0000259" key="6">
    <source>
        <dbReference type="Pfam" id="PF08323"/>
    </source>
</evidence>
<reference evidence="7 8" key="1">
    <citation type="submission" date="2023-09" db="EMBL/GenBank/DDBJ databases">
        <authorList>
            <person name="Rey-Velasco X."/>
        </authorList>
    </citation>
    <scope>NUCLEOTIDE SEQUENCE [LARGE SCALE GENOMIC DNA]</scope>
    <source>
        <strain evidence="7 8">F388</strain>
    </source>
</reference>
<keyword evidence="4" id="KW-0808">Transferase</keyword>
<evidence type="ECO:0000256" key="4">
    <source>
        <dbReference type="ARBA" id="ARBA00022679"/>
    </source>
</evidence>
<name>A0ABU3AFS2_9FLAO</name>
<evidence type="ECO:0000313" key="8">
    <source>
        <dbReference type="Proteomes" id="UP001255246"/>
    </source>
</evidence>
<dbReference type="InterPro" id="IPR013534">
    <property type="entry name" value="Starch_synth_cat_dom"/>
</dbReference>
<dbReference type="EMBL" id="JAVRHR010000003">
    <property type="protein sequence ID" value="MDT0607963.1"/>
    <property type="molecule type" value="Genomic_DNA"/>
</dbReference>
<protein>
    <recommendedName>
        <fullName evidence="2">starch synthase</fullName>
        <ecNumber evidence="2">2.4.1.21</ecNumber>
    </recommendedName>
</protein>
<dbReference type="RefSeq" id="WP_311352245.1">
    <property type="nucleotide sequence ID" value="NZ_JAVRHR010000003.1"/>
</dbReference>
<dbReference type="SUPFAM" id="SSF53756">
    <property type="entry name" value="UDP-Glycosyltransferase/glycogen phosphorylase"/>
    <property type="match status" value="1"/>
</dbReference>
<dbReference type="InterPro" id="IPR001296">
    <property type="entry name" value="Glyco_trans_1"/>
</dbReference>
<evidence type="ECO:0000313" key="7">
    <source>
        <dbReference type="EMBL" id="MDT0607963.1"/>
    </source>
</evidence>
<evidence type="ECO:0000256" key="3">
    <source>
        <dbReference type="ARBA" id="ARBA00022676"/>
    </source>
</evidence>